<organism evidence="8 9">
    <name type="scientific">Candidatus Colwellbacteria bacterium RBG_13_48_8</name>
    <dbReference type="NCBI Taxonomy" id="1797685"/>
    <lineage>
        <taxon>Bacteria</taxon>
        <taxon>Candidatus Colwelliibacteriota</taxon>
    </lineage>
</organism>
<dbReference type="CDD" id="cd06445">
    <property type="entry name" value="ATase"/>
    <property type="match status" value="1"/>
</dbReference>
<evidence type="ECO:0000313" key="9">
    <source>
        <dbReference type="Proteomes" id="UP000177062"/>
    </source>
</evidence>
<dbReference type="SUPFAM" id="SSF46767">
    <property type="entry name" value="Methylated DNA-protein cysteine methyltransferase, C-terminal domain"/>
    <property type="match status" value="1"/>
</dbReference>
<dbReference type="InterPro" id="IPR036217">
    <property type="entry name" value="MethylDNA_cys_MeTrfase_DNAb"/>
</dbReference>
<feature type="domain" description="Methylated-DNA-[protein]-cysteine S-methyltransferase DNA binding" evidence="7">
    <location>
        <begin position="3"/>
        <end position="82"/>
    </location>
</feature>
<dbReference type="GO" id="GO:0003908">
    <property type="term" value="F:methylated-DNA-[protein]-cysteine S-methyltransferase activity"/>
    <property type="evidence" value="ECO:0007669"/>
    <property type="project" value="UniProtKB-EC"/>
</dbReference>
<evidence type="ECO:0000256" key="4">
    <source>
        <dbReference type="ARBA" id="ARBA00022763"/>
    </source>
</evidence>
<dbReference type="PROSITE" id="PS00374">
    <property type="entry name" value="MGMT"/>
    <property type="match status" value="1"/>
</dbReference>
<dbReference type="EMBL" id="MHIT01000029">
    <property type="protein sequence ID" value="OGY56313.1"/>
    <property type="molecule type" value="Genomic_DNA"/>
</dbReference>
<dbReference type="NCBIfam" id="TIGR00589">
    <property type="entry name" value="ogt"/>
    <property type="match status" value="1"/>
</dbReference>
<comment type="catalytic activity">
    <reaction evidence="6">
        <text>a 6-O-methyl-2'-deoxyguanosine in DNA + L-cysteinyl-[protein] = S-methyl-L-cysteinyl-[protein] + a 2'-deoxyguanosine in DNA</text>
        <dbReference type="Rhea" id="RHEA:24000"/>
        <dbReference type="Rhea" id="RHEA-COMP:10131"/>
        <dbReference type="Rhea" id="RHEA-COMP:10132"/>
        <dbReference type="Rhea" id="RHEA-COMP:11367"/>
        <dbReference type="Rhea" id="RHEA-COMP:11368"/>
        <dbReference type="ChEBI" id="CHEBI:29950"/>
        <dbReference type="ChEBI" id="CHEBI:82612"/>
        <dbReference type="ChEBI" id="CHEBI:85445"/>
        <dbReference type="ChEBI" id="CHEBI:85448"/>
        <dbReference type="EC" id="2.1.1.63"/>
    </reaction>
</comment>
<dbReference type="InterPro" id="IPR036388">
    <property type="entry name" value="WH-like_DNA-bd_sf"/>
</dbReference>
<dbReference type="Gene3D" id="1.10.10.10">
    <property type="entry name" value="Winged helix-like DNA-binding domain superfamily/Winged helix DNA-binding domain"/>
    <property type="match status" value="1"/>
</dbReference>
<evidence type="ECO:0000256" key="3">
    <source>
        <dbReference type="ARBA" id="ARBA00022679"/>
    </source>
</evidence>
<evidence type="ECO:0000256" key="1">
    <source>
        <dbReference type="ARBA" id="ARBA00001286"/>
    </source>
</evidence>
<keyword evidence="3 8" id="KW-0808">Transferase</keyword>
<dbReference type="Pfam" id="PF01035">
    <property type="entry name" value="DNA_binding_1"/>
    <property type="match status" value="1"/>
</dbReference>
<evidence type="ECO:0000256" key="5">
    <source>
        <dbReference type="ARBA" id="ARBA00023204"/>
    </source>
</evidence>
<comment type="caution">
    <text evidence="8">The sequence shown here is derived from an EMBL/GenBank/DDBJ whole genome shotgun (WGS) entry which is preliminary data.</text>
</comment>
<evidence type="ECO:0000313" key="8">
    <source>
        <dbReference type="EMBL" id="OGY56313.1"/>
    </source>
</evidence>
<keyword evidence="5" id="KW-0234">DNA repair</keyword>
<dbReference type="GO" id="GO:0006281">
    <property type="term" value="P:DNA repair"/>
    <property type="evidence" value="ECO:0007669"/>
    <property type="project" value="UniProtKB-KW"/>
</dbReference>
<dbReference type="Proteomes" id="UP000177062">
    <property type="component" value="Unassembled WGS sequence"/>
</dbReference>
<keyword evidence="4" id="KW-0227">DNA damage</keyword>
<dbReference type="GO" id="GO:0032259">
    <property type="term" value="P:methylation"/>
    <property type="evidence" value="ECO:0007669"/>
    <property type="project" value="UniProtKB-KW"/>
</dbReference>
<evidence type="ECO:0000256" key="6">
    <source>
        <dbReference type="ARBA" id="ARBA00049348"/>
    </source>
</evidence>
<accession>A0A1G1YVA4</accession>
<dbReference type="AlphaFoldDB" id="A0A1G1YVA4"/>
<gene>
    <name evidence="8" type="ORF">A2Y84_01025</name>
</gene>
<comment type="catalytic activity">
    <reaction evidence="1">
        <text>a 4-O-methyl-thymidine in DNA + L-cysteinyl-[protein] = a thymidine in DNA + S-methyl-L-cysteinyl-[protein]</text>
        <dbReference type="Rhea" id="RHEA:53428"/>
        <dbReference type="Rhea" id="RHEA-COMP:10131"/>
        <dbReference type="Rhea" id="RHEA-COMP:10132"/>
        <dbReference type="Rhea" id="RHEA-COMP:13555"/>
        <dbReference type="Rhea" id="RHEA-COMP:13556"/>
        <dbReference type="ChEBI" id="CHEBI:29950"/>
        <dbReference type="ChEBI" id="CHEBI:82612"/>
        <dbReference type="ChEBI" id="CHEBI:137386"/>
        <dbReference type="ChEBI" id="CHEBI:137387"/>
        <dbReference type="EC" id="2.1.1.63"/>
    </reaction>
</comment>
<reference evidence="8 9" key="1">
    <citation type="journal article" date="2016" name="Nat. Commun.">
        <title>Thousands of microbial genomes shed light on interconnected biogeochemical processes in an aquifer system.</title>
        <authorList>
            <person name="Anantharaman K."/>
            <person name="Brown C.T."/>
            <person name="Hug L.A."/>
            <person name="Sharon I."/>
            <person name="Castelle C.J."/>
            <person name="Probst A.J."/>
            <person name="Thomas B.C."/>
            <person name="Singh A."/>
            <person name="Wilkins M.J."/>
            <person name="Karaoz U."/>
            <person name="Brodie E.L."/>
            <person name="Williams K.H."/>
            <person name="Hubbard S.S."/>
            <person name="Banfield J.F."/>
        </authorList>
    </citation>
    <scope>NUCLEOTIDE SEQUENCE [LARGE SCALE GENOMIC DNA]</scope>
</reference>
<name>A0A1G1YVA4_9BACT</name>
<dbReference type="InterPro" id="IPR014048">
    <property type="entry name" value="MethylDNA_cys_MeTrfase_DNA-bd"/>
</dbReference>
<proteinExistence type="predicted"/>
<sequence>MSDFKKKVLKVVAGIPKGRTLSYAEVARRAGSPRACRAVGNIMNGNHDPKVPCHRVIKSDGTPGGYRGGTKKKIALLQKEGAL</sequence>
<dbReference type="InterPro" id="IPR001497">
    <property type="entry name" value="MethylDNA_cys_MeTrfase_AS"/>
</dbReference>
<protein>
    <submittedName>
        <fullName evidence="8">6-O-methylguanine DNA methyltransferase</fullName>
    </submittedName>
</protein>
<dbReference type="PANTHER" id="PTHR10815">
    <property type="entry name" value="METHYLATED-DNA--PROTEIN-CYSTEINE METHYLTRANSFERASE"/>
    <property type="match status" value="1"/>
</dbReference>
<keyword evidence="2 8" id="KW-0489">Methyltransferase</keyword>
<evidence type="ECO:0000259" key="7">
    <source>
        <dbReference type="Pfam" id="PF01035"/>
    </source>
</evidence>
<evidence type="ECO:0000256" key="2">
    <source>
        <dbReference type="ARBA" id="ARBA00022603"/>
    </source>
</evidence>
<dbReference type="PANTHER" id="PTHR10815:SF13">
    <property type="entry name" value="METHYLATED-DNA--PROTEIN-CYSTEINE METHYLTRANSFERASE"/>
    <property type="match status" value="1"/>
</dbReference>